<dbReference type="STRING" id="159292.SAMN05192546_102367"/>
<reference evidence="2 3" key="1">
    <citation type="submission" date="2016-10" db="EMBL/GenBank/DDBJ databases">
        <authorList>
            <person name="de Groot N.N."/>
        </authorList>
    </citation>
    <scope>NUCLEOTIDE SEQUENCE [LARGE SCALE GENOMIC DNA]</scope>
    <source>
        <strain evidence="2 3">APO</strain>
    </source>
</reference>
<keyword evidence="1" id="KW-1133">Transmembrane helix</keyword>
<feature type="transmembrane region" description="Helical" evidence="1">
    <location>
        <begin position="194"/>
        <end position="218"/>
    </location>
</feature>
<dbReference type="OrthoDB" id="9813051at2"/>
<dbReference type="InterPro" id="IPR010178">
    <property type="entry name" value="Lit"/>
</dbReference>
<proteinExistence type="predicted"/>
<evidence type="ECO:0000313" key="2">
    <source>
        <dbReference type="EMBL" id="SDY51655.1"/>
    </source>
</evidence>
<organism evidence="2 3">
    <name type="scientific">Tindallia californiensis</name>
    <dbReference type="NCBI Taxonomy" id="159292"/>
    <lineage>
        <taxon>Bacteria</taxon>
        <taxon>Bacillati</taxon>
        <taxon>Bacillota</taxon>
        <taxon>Clostridia</taxon>
        <taxon>Peptostreptococcales</taxon>
        <taxon>Tindalliaceae</taxon>
        <taxon>Tindallia</taxon>
    </lineage>
</organism>
<protein>
    <submittedName>
        <fullName evidence="2">Integral membrane protein TIGR01906</fullName>
    </submittedName>
</protein>
<feature type="transmembrane region" description="Helical" evidence="1">
    <location>
        <begin position="137"/>
        <end position="158"/>
    </location>
</feature>
<dbReference type="RefSeq" id="WP_093311363.1">
    <property type="nucleotide sequence ID" value="NZ_FNPV01000002.1"/>
</dbReference>
<keyword evidence="3" id="KW-1185">Reference proteome</keyword>
<dbReference type="EMBL" id="FNPV01000002">
    <property type="protein sequence ID" value="SDY51655.1"/>
    <property type="molecule type" value="Genomic_DNA"/>
</dbReference>
<dbReference type="NCBIfam" id="TIGR01906">
    <property type="entry name" value="integ_TIGR01906"/>
    <property type="match status" value="1"/>
</dbReference>
<evidence type="ECO:0000313" key="3">
    <source>
        <dbReference type="Proteomes" id="UP000199230"/>
    </source>
</evidence>
<accession>A0A1H3KIP6</accession>
<evidence type="ECO:0000256" key="1">
    <source>
        <dbReference type="SAM" id="Phobius"/>
    </source>
</evidence>
<keyword evidence="1" id="KW-0812">Transmembrane</keyword>
<dbReference type="Pfam" id="PF07314">
    <property type="entry name" value="Lit"/>
    <property type="match status" value="1"/>
</dbReference>
<keyword evidence="1" id="KW-0472">Membrane</keyword>
<dbReference type="AlphaFoldDB" id="A0A1H3KIP6"/>
<gene>
    <name evidence="2" type="ORF">SAMN05192546_102367</name>
</gene>
<name>A0A1H3KIP6_9FIRM</name>
<feature type="transmembrane region" description="Helical" evidence="1">
    <location>
        <begin position="107"/>
        <end position="125"/>
    </location>
</feature>
<feature type="transmembrane region" description="Helical" evidence="1">
    <location>
        <begin position="7"/>
        <end position="30"/>
    </location>
</feature>
<sequence length="235" mass="27936">MKWKTRIIYLLMGIFLTVVAWVTALEYVSYDVEHYMTEFEKQDWVPQAGMDRENLKHTAEEIILYLQGEKEDFQTMAVKGGIYQPLFDERERLHMIDVLELYDSARLLRNISIIGLLLLLAWVVYQDNKWKNRVLRTLFFTGLANVDMMILLGLLIWLDFTKYFTYFHLLLFDNDLWILNPQHHVLIQLLPESFFINTAIKIGLYAMGSLFALGIIAWQLEKMLFRYQAIRNEHS</sequence>
<dbReference type="Proteomes" id="UP000199230">
    <property type="component" value="Unassembled WGS sequence"/>
</dbReference>